<feature type="chain" id="PRO_5025529591" evidence="1">
    <location>
        <begin position="17"/>
        <end position="131"/>
    </location>
</feature>
<accession>A0A6A6UV16</accession>
<evidence type="ECO:0000256" key="1">
    <source>
        <dbReference type="SAM" id="SignalP"/>
    </source>
</evidence>
<name>A0A6A6UV16_9PLEO</name>
<keyword evidence="1" id="KW-0732">Signal</keyword>
<dbReference type="Proteomes" id="UP000799440">
    <property type="component" value="Unassembled WGS sequence"/>
</dbReference>
<gene>
    <name evidence="2" type="ORF">M011DRAFT_472513</name>
</gene>
<sequence>MKLLILFFGLIALCTAVPTPESHVDLTERKPGPVGPSALDAHLVARDSSLASRAATGVMTRDIDPAGATCDLCRSRYLTCVKLSFSYGLPACEEICRQRQRQWAPDVCTKCEDKTYEGFQYREPPILEQRE</sequence>
<keyword evidence="3" id="KW-1185">Reference proteome</keyword>
<feature type="signal peptide" evidence="1">
    <location>
        <begin position="1"/>
        <end position="16"/>
    </location>
</feature>
<proteinExistence type="predicted"/>
<dbReference type="EMBL" id="MU006615">
    <property type="protein sequence ID" value="KAF2742112.1"/>
    <property type="molecule type" value="Genomic_DNA"/>
</dbReference>
<reference evidence="2" key="1">
    <citation type="journal article" date="2020" name="Stud. Mycol.">
        <title>101 Dothideomycetes genomes: a test case for predicting lifestyles and emergence of pathogens.</title>
        <authorList>
            <person name="Haridas S."/>
            <person name="Albert R."/>
            <person name="Binder M."/>
            <person name="Bloem J."/>
            <person name="Labutti K."/>
            <person name="Salamov A."/>
            <person name="Andreopoulos B."/>
            <person name="Baker S."/>
            <person name="Barry K."/>
            <person name="Bills G."/>
            <person name="Bluhm B."/>
            <person name="Cannon C."/>
            <person name="Castanera R."/>
            <person name="Culley D."/>
            <person name="Daum C."/>
            <person name="Ezra D."/>
            <person name="Gonzalez J."/>
            <person name="Henrissat B."/>
            <person name="Kuo A."/>
            <person name="Liang C."/>
            <person name="Lipzen A."/>
            <person name="Lutzoni F."/>
            <person name="Magnuson J."/>
            <person name="Mondo S."/>
            <person name="Nolan M."/>
            <person name="Ohm R."/>
            <person name="Pangilinan J."/>
            <person name="Park H.-J."/>
            <person name="Ramirez L."/>
            <person name="Alfaro M."/>
            <person name="Sun H."/>
            <person name="Tritt A."/>
            <person name="Yoshinaga Y."/>
            <person name="Zwiers L.-H."/>
            <person name="Turgeon B."/>
            <person name="Goodwin S."/>
            <person name="Spatafora J."/>
            <person name="Crous P."/>
            <person name="Grigoriev I."/>
        </authorList>
    </citation>
    <scope>NUCLEOTIDE SEQUENCE</scope>
    <source>
        <strain evidence="2">CBS 119925</strain>
    </source>
</reference>
<dbReference type="AlphaFoldDB" id="A0A6A6UV16"/>
<evidence type="ECO:0000313" key="3">
    <source>
        <dbReference type="Proteomes" id="UP000799440"/>
    </source>
</evidence>
<organism evidence="2 3">
    <name type="scientific">Sporormia fimetaria CBS 119925</name>
    <dbReference type="NCBI Taxonomy" id="1340428"/>
    <lineage>
        <taxon>Eukaryota</taxon>
        <taxon>Fungi</taxon>
        <taxon>Dikarya</taxon>
        <taxon>Ascomycota</taxon>
        <taxon>Pezizomycotina</taxon>
        <taxon>Dothideomycetes</taxon>
        <taxon>Pleosporomycetidae</taxon>
        <taxon>Pleosporales</taxon>
        <taxon>Sporormiaceae</taxon>
        <taxon>Sporormia</taxon>
    </lineage>
</organism>
<evidence type="ECO:0000313" key="2">
    <source>
        <dbReference type="EMBL" id="KAF2742112.1"/>
    </source>
</evidence>
<protein>
    <submittedName>
        <fullName evidence="2">Uncharacterized protein</fullName>
    </submittedName>
</protein>